<dbReference type="EMBL" id="FQXD01000010">
    <property type="protein sequence ID" value="SHH64528.1"/>
    <property type="molecule type" value="Genomic_DNA"/>
</dbReference>
<keyword evidence="1" id="KW-1133">Transmembrane helix</keyword>
<dbReference type="AlphaFoldDB" id="A0A1M5UNU9"/>
<protein>
    <submittedName>
        <fullName evidence="2">Uncharacterized membrane protein</fullName>
    </submittedName>
</protein>
<dbReference type="RefSeq" id="WP_073009645.1">
    <property type="nucleotide sequence ID" value="NZ_FQXD01000010.1"/>
</dbReference>
<feature type="transmembrane region" description="Helical" evidence="1">
    <location>
        <begin position="111"/>
        <end position="130"/>
    </location>
</feature>
<evidence type="ECO:0000256" key="1">
    <source>
        <dbReference type="SAM" id="Phobius"/>
    </source>
</evidence>
<accession>A0A1M5UNU9</accession>
<feature type="transmembrane region" description="Helical" evidence="1">
    <location>
        <begin position="136"/>
        <end position="160"/>
    </location>
</feature>
<keyword evidence="1" id="KW-0812">Transmembrane</keyword>
<feature type="transmembrane region" description="Helical" evidence="1">
    <location>
        <begin position="81"/>
        <end position="104"/>
    </location>
</feature>
<keyword evidence="3" id="KW-1185">Reference proteome</keyword>
<evidence type="ECO:0000313" key="3">
    <source>
        <dbReference type="Proteomes" id="UP000184079"/>
    </source>
</evidence>
<evidence type="ECO:0000313" key="2">
    <source>
        <dbReference type="EMBL" id="SHH64528.1"/>
    </source>
</evidence>
<reference evidence="3" key="1">
    <citation type="submission" date="2016-11" db="EMBL/GenBank/DDBJ databases">
        <authorList>
            <person name="Varghese N."/>
            <person name="Submissions S."/>
        </authorList>
    </citation>
    <scope>NUCLEOTIDE SEQUENCE [LARGE SCALE GENOMIC DNA]</scope>
    <source>
        <strain evidence="3">CGMCC 1.6496</strain>
    </source>
</reference>
<keyword evidence="1" id="KW-0472">Membrane</keyword>
<dbReference type="Pfam" id="PF22564">
    <property type="entry name" value="HAAS"/>
    <property type="match status" value="1"/>
</dbReference>
<sequence>MNKDVFMKKLAAGIKKLPKEEQKEILQDFAEHFSVGVAEGKTEGEVAAALGAPNQVAKELVATYHLEKVNHSSNAGDVFRAVWAVIGLGFFNLVIVLGPFIALVSLIASGWVIGGSFILSPLVVLVNVVLYPETLLLFDVFVSIALTGLGILIIIGMYYVTRYMFKAFMKYLHFNVKMVKGGLNNE</sequence>
<gene>
    <name evidence="2" type="ORF">SAMN05421807_11057</name>
</gene>
<name>A0A1M5UNU9_9BACI</name>
<organism evidence="2 3">
    <name type="scientific">Virgibacillus chiguensis</name>
    <dbReference type="NCBI Taxonomy" id="411959"/>
    <lineage>
        <taxon>Bacteria</taxon>
        <taxon>Bacillati</taxon>
        <taxon>Bacillota</taxon>
        <taxon>Bacilli</taxon>
        <taxon>Bacillales</taxon>
        <taxon>Bacillaceae</taxon>
        <taxon>Virgibacillus</taxon>
    </lineage>
</organism>
<dbReference type="Proteomes" id="UP000184079">
    <property type="component" value="Unassembled WGS sequence"/>
</dbReference>
<dbReference type="OrthoDB" id="9804829at2"/>
<proteinExistence type="predicted"/>